<proteinExistence type="predicted"/>
<evidence type="ECO:0000313" key="2">
    <source>
        <dbReference type="Proteomes" id="UP001470230"/>
    </source>
</evidence>
<reference evidence="1 2" key="1">
    <citation type="submission" date="2024-04" db="EMBL/GenBank/DDBJ databases">
        <title>Tritrichomonas musculus Genome.</title>
        <authorList>
            <person name="Alves-Ferreira E."/>
            <person name="Grigg M."/>
            <person name="Lorenzi H."/>
            <person name="Galac M."/>
        </authorList>
    </citation>
    <scope>NUCLEOTIDE SEQUENCE [LARGE SCALE GENOMIC DNA]</scope>
    <source>
        <strain evidence="1 2">EAF2021</strain>
    </source>
</reference>
<dbReference type="Proteomes" id="UP001470230">
    <property type="component" value="Unassembled WGS sequence"/>
</dbReference>
<sequence>MSISVFLYEFDIKNGPKLVKSIVDHEFSKEQLLLMSQNSFPESISSKKNENTLFFTFTIPNTSFFCFSLYITTINISHPRGHTQNTFIIVTDLPYYTPFYHFLLSSLSLTENSSSMTLYDILIISGDFLKKWVKQLISSEEKRIDLPMFVSSLPVAEPLKESDLFEDIPIYLINNAFLDIDVCSALEVYDLIKAGRTIDILRLWEISLFHENLIVFGANASFSSNAVLAISSFSYPIPNKNKIIPFISFTDSRLMPQNIKTLSSNSIIGISNPLIIEKLNESGNIFPNIFNIGFSKDLHHSSIEYENGLVNQRPKKWDYISRQENVTSKMIRKYLYENTIKVIKSIQKAFFNLCKTNPYEASCGNFDIDSLANILFLNEIDISNDNYEIFAQKLMKTKFIINICSHLCKDKAMENYLIQFPISQVCNTLNETDKIELYEKINQFKKKCGNSESIHQIIEKHLMAIKISISPNLAFSSS</sequence>
<dbReference type="InterPro" id="IPR024224">
    <property type="entry name" value="DENND6"/>
</dbReference>
<accession>A0ABR2IXS5</accession>
<name>A0ABR2IXS5_9EUKA</name>
<dbReference type="PANTHER" id="PTHR13677">
    <property type="entry name" value="LD41638P"/>
    <property type="match status" value="1"/>
</dbReference>
<dbReference type="PANTHER" id="PTHR13677:SF0">
    <property type="entry name" value="LD41638P"/>
    <property type="match status" value="1"/>
</dbReference>
<keyword evidence="2" id="KW-1185">Reference proteome</keyword>
<dbReference type="EMBL" id="JAPFFF010000014">
    <property type="protein sequence ID" value="KAK8870391.1"/>
    <property type="molecule type" value="Genomic_DNA"/>
</dbReference>
<organism evidence="1 2">
    <name type="scientific">Tritrichomonas musculus</name>
    <dbReference type="NCBI Taxonomy" id="1915356"/>
    <lineage>
        <taxon>Eukaryota</taxon>
        <taxon>Metamonada</taxon>
        <taxon>Parabasalia</taxon>
        <taxon>Tritrichomonadida</taxon>
        <taxon>Tritrichomonadidae</taxon>
        <taxon>Tritrichomonas</taxon>
    </lineage>
</organism>
<evidence type="ECO:0000313" key="1">
    <source>
        <dbReference type="EMBL" id="KAK8870391.1"/>
    </source>
</evidence>
<comment type="caution">
    <text evidence="1">The sequence shown here is derived from an EMBL/GenBank/DDBJ whole genome shotgun (WGS) entry which is preliminary data.</text>
</comment>
<protein>
    <recommendedName>
        <fullName evidence="3">UDENN domain-containing protein</fullName>
    </recommendedName>
</protein>
<evidence type="ECO:0008006" key="3">
    <source>
        <dbReference type="Google" id="ProtNLM"/>
    </source>
</evidence>
<gene>
    <name evidence="1" type="ORF">M9Y10_008273</name>
</gene>